<dbReference type="AlphaFoldDB" id="A0A2A2K0Q7"/>
<sequence>MQASVQNCLWTLMAVVFLIANFTNAQNRYWGENDVNYQYPQAPTYYQYPHYSSYYGYPSYAYGYHYNQNYRYPSYSYRTGLRNPMLDGGWFNKNPGGMCIFNCGGRGRK</sequence>
<evidence type="ECO:0000313" key="2">
    <source>
        <dbReference type="EMBL" id="PAV67606.1"/>
    </source>
</evidence>
<name>A0A2A2K0Q7_9BILA</name>
<protein>
    <submittedName>
        <fullName evidence="2">Uncharacterized protein</fullName>
    </submittedName>
</protein>
<organism evidence="2 3">
    <name type="scientific">Diploscapter pachys</name>
    <dbReference type="NCBI Taxonomy" id="2018661"/>
    <lineage>
        <taxon>Eukaryota</taxon>
        <taxon>Metazoa</taxon>
        <taxon>Ecdysozoa</taxon>
        <taxon>Nematoda</taxon>
        <taxon>Chromadorea</taxon>
        <taxon>Rhabditida</taxon>
        <taxon>Rhabditina</taxon>
        <taxon>Rhabditomorpha</taxon>
        <taxon>Rhabditoidea</taxon>
        <taxon>Rhabditidae</taxon>
        <taxon>Diploscapter</taxon>
    </lineage>
</organism>
<proteinExistence type="predicted"/>
<feature type="signal peptide" evidence="1">
    <location>
        <begin position="1"/>
        <end position="25"/>
    </location>
</feature>
<dbReference type="EMBL" id="LIAE01009904">
    <property type="protein sequence ID" value="PAV67606.1"/>
    <property type="molecule type" value="Genomic_DNA"/>
</dbReference>
<comment type="caution">
    <text evidence="2">The sequence shown here is derived from an EMBL/GenBank/DDBJ whole genome shotgun (WGS) entry which is preliminary data.</text>
</comment>
<feature type="chain" id="PRO_5012268495" evidence="1">
    <location>
        <begin position="26"/>
        <end position="109"/>
    </location>
</feature>
<keyword evidence="1" id="KW-0732">Signal</keyword>
<reference evidence="2 3" key="1">
    <citation type="journal article" date="2017" name="Curr. Biol.">
        <title>Genome architecture and evolution of a unichromosomal asexual nematode.</title>
        <authorList>
            <person name="Fradin H."/>
            <person name="Zegar C."/>
            <person name="Gutwein M."/>
            <person name="Lucas J."/>
            <person name="Kovtun M."/>
            <person name="Corcoran D."/>
            <person name="Baugh L.R."/>
            <person name="Kiontke K."/>
            <person name="Gunsalus K."/>
            <person name="Fitch D.H."/>
            <person name="Piano F."/>
        </authorList>
    </citation>
    <scope>NUCLEOTIDE SEQUENCE [LARGE SCALE GENOMIC DNA]</scope>
    <source>
        <strain evidence="2">PF1309</strain>
    </source>
</reference>
<evidence type="ECO:0000256" key="1">
    <source>
        <dbReference type="SAM" id="SignalP"/>
    </source>
</evidence>
<evidence type="ECO:0000313" key="3">
    <source>
        <dbReference type="Proteomes" id="UP000218231"/>
    </source>
</evidence>
<dbReference type="Proteomes" id="UP000218231">
    <property type="component" value="Unassembled WGS sequence"/>
</dbReference>
<keyword evidence="3" id="KW-1185">Reference proteome</keyword>
<accession>A0A2A2K0Q7</accession>
<gene>
    <name evidence="2" type="ORF">WR25_02342</name>
</gene>